<feature type="compositionally biased region" description="Low complexity" evidence="1">
    <location>
        <begin position="297"/>
        <end position="317"/>
    </location>
</feature>
<dbReference type="Gene3D" id="1.10.10.60">
    <property type="entry name" value="Homeodomain-like"/>
    <property type="match status" value="3"/>
</dbReference>
<feature type="domain" description="Myb-like" evidence="2">
    <location>
        <begin position="202"/>
        <end position="238"/>
    </location>
</feature>
<dbReference type="InterPro" id="IPR009057">
    <property type="entry name" value="Homeodomain-like_sf"/>
</dbReference>
<dbReference type="CDD" id="cd00167">
    <property type="entry name" value="SANT"/>
    <property type="match status" value="3"/>
</dbReference>
<accession>G4YXP9</accession>
<dbReference type="PANTHER" id="PTHR45614">
    <property type="entry name" value="MYB PROTEIN-RELATED"/>
    <property type="match status" value="1"/>
</dbReference>
<evidence type="ECO:0000256" key="1">
    <source>
        <dbReference type="SAM" id="MobiDB-lite"/>
    </source>
</evidence>
<evidence type="ECO:0000313" key="5">
    <source>
        <dbReference type="Proteomes" id="UP000002640"/>
    </source>
</evidence>
<evidence type="ECO:0000313" key="4">
    <source>
        <dbReference type="EMBL" id="EGZ24538.1"/>
    </source>
</evidence>
<gene>
    <name evidence="4" type="ORF">PHYSODRAFT_480802</name>
</gene>
<dbReference type="GO" id="GO:0000981">
    <property type="term" value="F:DNA-binding transcription factor activity, RNA polymerase II-specific"/>
    <property type="evidence" value="ECO:0007669"/>
    <property type="project" value="TreeGrafter"/>
</dbReference>
<dbReference type="InterPro" id="IPR050560">
    <property type="entry name" value="MYB_TF"/>
</dbReference>
<dbReference type="AlphaFoldDB" id="G4YXP9"/>
<sequence length="806" mass="86296">MATVQDSPVSSAKLTELGKALDQTSISVSAPGGAQDEVDMADAAEPSQPQLLAKLPTKSPKKRGRTDSMKKMLPAPASQRHKQVTSSPQGSTTEEESAASTQETPPPPPPQQRPHAQPAKLMVKDRRGSGMGVPRAHLILNAVNQAPPAKEKSNPRRWSKHEDESLRLAVERSGERNWKAIADQVPGRNHTQCLQRWTKVLKPGLIKGHWTPEEDAKLRELVAEGKKNWGQVASLIPGRTSYTEDEDKIIVEMQAKLGNRWSIIAQQLKGRTEDAVKIRWKSLMRGRRAASKEEKSPTAASASPATAAASTVSSSPADVERPKAKPSKASPSQQKNGAPPASAATDAVLGATVKTEVAVAPETKVVGEATATEASSIGNMPSTVFVKSAQALAPASQPDIVAAMGVSGNPMQNVNDLVAASIHNFQMSQRFHPSSAGHAGNTLYPGNPNQLMTGIVPGNQQPAPVYAMTDGVGYNMNLQPQQIPLQQHPPQQHIQPQQVPTSYQYPAGYSMQQSMPVMPNYAVPTNFPTSSHMQMQMQMSMPMPVSSSMQPSLSMPPAPNTYSSQAMAMAMANAQYQQNSQHPPPVHQGFSGAPLHPRVVSMSTPSGASSQPVVVPATSVGVMANSGNNLNGGTSAGLPPSSAAAAVAGGKGLNTPREEWGSSQTPRSQMIMTEGHASAYELFHQQRLRLMLQERDKQGMTLSSAPSPGQALLTKELEANKERQARQAIMQKGWKSAVESMVSFNSVSDLSTLDDQQRFDGLLEKVSLSALDPTDDELLDQTVDIISGGTYATIFAHKDERRELML</sequence>
<evidence type="ECO:0000259" key="3">
    <source>
        <dbReference type="PROSITE" id="PS51294"/>
    </source>
</evidence>
<feature type="domain" description="HTH myb-type" evidence="3">
    <location>
        <begin position="243"/>
        <end position="288"/>
    </location>
</feature>
<name>G4YXP9_PHYSP</name>
<dbReference type="GO" id="GO:0000978">
    <property type="term" value="F:RNA polymerase II cis-regulatory region sequence-specific DNA binding"/>
    <property type="evidence" value="ECO:0007669"/>
    <property type="project" value="TreeGrafter"/>
</dbReference>
<organism evidence="4 5">
    <name type="scientific">Phytophthora sojae (strain P6497)</name>
    <name type="common">Soybean stem and root rot agent</name>
    <name type="synonym">Phytophthora megasperma f. sp. glycines</name>
    <dbReference type="NCBI Taxonomy" id="1094619"/>
    <lineage>
        <taxon>Eukaryota</taxon>
        <taxon>Sar</taxon>
        <taxon>Stramenopiles</taxon>
        <taxon>Oomycota</taxon>
        <taxon>Peronosporomycetes</taxon>
        <taxon>Peronosporales</taxon>
        <taxon>Peronosporaceae</taxon>
        <taxon>Phytophthora</taxon>
    </lineage>
</organism>
<proteinExistence type="predicted"/>
<feature type="region of interest" description="Disordered" evidence="1">
    <location>
        <begin position="145"/>
        <end position="164"/>
    </location>
</feature>
<evidence type="ECO:0008006" key="6">
    <source>
        <dbReference type="Google" id="ProtNLM"/>
    </source>
</evidence>
<dbReference type="PANTHER" id="PTHR45614:SF241">
    <property type="entry name" value="MYB-LIKE DNA-BINDING PROTEIN"/>
    <property type="match status" value="1"/>
</dbReference>
<dbReference type="Pfam" id="PF00249">
    <property type="entry name" value="Myb_DNA-binding"/>
    <property type="match status" value="3"/>
</dbReference>
<dbReference type="SMART" id="SM00717">
    <property type="entry name" value="SANT"/>
    <property type="match status" value="3"/>
</dbReference>
<dbReference type="GO" id="GO:0005634">
    <property type="term" value="C:nucleus"/>
    <property type="evidence" value="ECO:0007669"/>
    <property type="project" value="TreeGrafter"/>
</dbReference>
<feature type="region of interest" description="Disordered" evidence="1">
    <location>
        <begin position="641"/>
        <end position="665"/>
    </location>
</feature>
<dbReference type="Proteomes" id="UP000002640">
    <property type="component" value="Unassembled WGS sequence"/>
</dbReference>
<feature type="region of interest" description="Disordered" evidence="1">
    <location>
        <begin position="18"/>
        <end position="120"/>
    </location>
</feature>
<feature type="domain" description="HTH myb-type" evidence="3">
    <location>
        <begin position="156"/>
        <end position="205"/>
    </location>
</feature>
<dbReference type="GeneID" id="20655298"/>
<dbReference type="OMA" id="LMVQERE"/>
<dbReference type="PROSITE" id="PS51294">
    <property type="entry name" value="HTH_MYB"/>
    <property type="match status" value="3"/>
</dbReference>
<dbReference type="PROSITE" id="PS50090">
    <property type="entry name" value="MYB_LIKE"/>
    <property type="match status" value="3"/>
</dbReference>
<feature type="domain" description="Myb-like" evidence="2">
    <location>
        <begin position="150"/>
        <end position="201"/>
    </location>
</feature>
<evidence type="ECO:0000259" key="2">
    <source>
        <dbReference type="PROSITE" id="PS50090"/>
    </source>
</evidence>
<dbReference type="KEGG" id="psoj:PHYSODRAFT_480802"/>
<protein>
    <recommendedName>
        <fullName evidence="6">Myb-like DNA-binding protein</fullName>
    </recommendedName>
</protein>
<dbReference type="InParanoid" id="G4YXP9"/>
<reference evidence="4 5" key="1">
    <citation type="journal article" date="2006" name="Science">
        <title>Phytophthora genome sequences uncover evolutionary origins and mechanisms of pathogenesis.</title>
        <authorList>
            <person name="Tyler B.M."/>
            <person name="Tripathy S."/>
            <person name="Zhang X."/>
            <person name="Dehal P."/>
            <person name="Jiang R.H."/>
            <person name="Aerts A."/>
            <person name="Arredondo F.D."/>
            <person name="Baxter L."/>
            <person name="Bensasson D."/>
            <person name="Beynon J.L."/>
            <person name="Chapman J."/>
            <person name="Damasceno C.M."/>
            <person name="Dorrance A.E."/>
            <person name="Dou D."/>
            <person name="Dickerman A.W."/>
            <person name="Dubchak I.L."/>
            <person name="Garbelotto M."/>
            <person name="Gijzen M."/>
            <person name="Gordon S.G."/>
            <person name="Govers F."/>
            <person name="Grunwald N.J."/>
            <person name="Huang W."/>
            <person name="Ivors K.L."/>
            <person name="Jones R.W."/>
            <person name="Kamoun S."/>
            <person name="Krampis K."/>
            <person name="Lamour K.H."/>
            <person name="Lee M.K."/>
            <person name="McDonald W.H."/>
            <person name="Medina M."/>
            <person name="Meijer H.J."/>
            <person name="Nordberg E.K."/>
            <person name="Maclean D.J."/>
            <person name="Ospina-Giraldo M.D."/>
            <person name="Morris P.F."/>
            <person name="Phuntumart V."/>
            <person name="Putnam N.H."/>
            <person name="Rash S."/>
            <person name="Rose J.K."/>
            <person name="Sakihama Y."/>
            <person name="Salamov A.A."/>
            <person name="Savidor A."/>
            <person name="Scheuring C.F."/>
            <person name="Smith B.M."/>
            <person name="Sobral B.W."/>
            <person name="Terry A."/>
            <person name="Torto-Alalibo T.A."/>
            <person name="Win J."/>
            <person name="Xu Z."/>
            <person name="Zhang H."/>
            <person name="Grigoriev I.V."/>
            <person name="Rokhsar D.S."/>
            <person name="Boore J.L."/>
        </authorList>
    </citation>
    <scope>NUCLEOTIDE SEQUENCE [LARGE SCALE GENOMIC DNA]</scope>
    <source>
        <strain evidence="4 5">P6497</strain>
    </source>
</reference>
<feature type="region of interest" description="Disordered" evidence="1">
    <location>
        <begin position="285"/>
        <end position="345"/>
    </location>
</feature>
<dbReference type="SMR" id="G4YXP9"/>
<feature type="domain" description="HTH myb-type" evidence="3">
    <location>
        <begin position="207"/>
        <end position="240"/>
    </location>
</feature>
<dbReference type="EMBL" id="JH159152">
    <property type="protein sequence ID" value="EGZ24538.1"/>
    <property type="molecule type" value="Genomic_DNA"/>
</dbReference>
<dbReference type="InterPro" id="IPR001005">
    <property type="entry name" value="SANT/Myb"/>
</dbReference>
<keyword evidence="5" id="KW-1185">Reference proteome</keyword>
<dbReference type="InterPro" id="IPR017930">
    <property type="entry name" value="Myb_dom"/>
</dbReference>
<dbReference type="SUPFAM" id="SSF46689">
    <property type="entry name" value="Homeodomain-like"/>
    <property type="match status" value="2"/>
</dbReference>
<dbReference type="RefSeq" id="XP_009519826.1">
    <property type="nucleotide sequence ID" value="XM_009521531.1"/>
</dbReference>
<feature type="compositionally biased region" description="Basic and acidic residues" evidence="1">
    <location>
        <begin position="149"/>
        <end position="164"/>
    </location>
</feature>
<feature type="domain" description="Myb-like" evidence="2">
    <location>
        <begin position="239"/>
        <end position="284"/>
    </location>
</feature>